<dbReference type="PROSITE" id="PS50801">
    <property type="entry name" value="STAS"/>
    <property type="match status" value="1"/>
</dbReference>
<keyword evidence="4 5" id="KW-0472">Membrane</keyword>
<feature type="transmembrane region" description="Helical" evidence="5">
    <location>
        <begin position="42"/>
        <end position="59"/>
    </location>
</feature>
<gene>
    <name evidence="7" type="ORF">CQA57_05380</name>
</gene>
<evidence type="ECO:0000256" key="1">
    <source>
        <dbReference type="ARBA" id="ARBA00004141"/>
    </source>
</evidence>
<dbReference type="Pfam" id="PF01740">
    <property type="entry name" value="STAS"/>
    <property type="match status" value="1"/>
</dbReference>
<dbReference type="Proteomes" id="UP000256695">
    <property type="component" value="Unassembled WGS sequence"/>
</dbReference>
<organism evidence="7 8">
    <name type="scientific">Helicobacter anseris</name>
    <dbReference type="NCBI Taxonomy" id="375926"/>
    <lineage>
        <taxon>Bacteria</taxon>
        <taxon>Pseudomonadati</taxon>
        <taxon>Campylobacterota</taxon>
        <taxon>Epsilonproteobacteria</taxon>
        <taxon>Campylobacterales</taxon>
        <taxon>Helicobacteraceae</taxon>
        <taxon>Helicobacter</taxon>
    </lineage>
</organism>
<evidence type="ECO:0000256" key="4">
    <source>
        <dbReference type="ARBA" id="ARBA00023136"/>
    </source>
</evidence>
<evidence type="ECO:0000259" key="6">
    <source>
        <dbReference type="PROSITE" id="PS50801"/>
    </source>
</evidence>
<dbReference type="PANTHER" id="PTHR43310">
    <property type="entry name" value="SULFATE TRANSPORTER YBAR-RELATED"/>
    <property type="match status" value="1"/>
</dbReference>
<accession>A0A3D8J6U1</accession>
<dbReference type="Pfam" id="PF00916">
    <property type="entry name" value="Sulfate_transp"/>
    <property type="match status" value="2"/>
</dbReference>
<dbReference type="GO" id="GO:0016020">
    <property type="term" value="C:membrane"/>
    <property type="evidence" value="ECO:0007669"/>
    <property type="project" value="UniProtKB-SubCell"/>
</dbReference>
<feature type="transmembrane region" description="Helical" evidence="5">
    <location>
        <begin position="143"/>
        <end position="159"/>
    </location>
</feature>
<dbReference type="EMBL" id="NXLX01000012">
    <property type="protein sequence ID" value="RDU73203.1"/>
    <property type="molecule type" value="Genomic_DNA"/>
</dbReference>
<comment type="caution">
    <text evidence="7">The sequence shown here is derived from an EMBL/GenBank/DDBJ whole genome shotgun (WGS) entry which is preliminary data.</text>
</comment>
<keyword evidence="8" id="KW-1185">Reference proteome</keyword>
<protein>
    <submittedName>
        <fullName evidence="7">SulP family inorganic anion transporter</fullName>
    </submittedName>
</protein>
<feature type="transmembrane region" description="Helical" evidence="5">
    <location>
        <begin position="166"/>
        <end position="185"/>
    </location>
</feature>
<dbReference type="PANTHER" id="PTHR43310:SF1">
    <property type="entry name" value="SULFATE TRANSPORTER YBAR-RELATED"/>
    <property type="match status" value="1"/>
</dbReference>
<feature type="domain" description="STAS" evidence="6">
    <location>
        <begin position="385"/>
        <end position="493"/>
    </location>
</feature>
<proteinExistence type="predicted"/>
<feature type="transmembrane region" description="Helical" evidence="5">
    <location>
        <begin position="217"/>
        <end position="237"/>
    </location>
</feature>
<feature type="transmembrane region" description="Helical" evidence="5">
    <location>
        <begin position="293"/>
        <end position="326"/>
    </location>
</feature>
<dbReference type="CDD" id="cd07042">
    <property type="entry name" value="STAS_SulP_like_sulfate_transporter"/>
    <property type="match status" value="1"/>
</dbReference>
<dbReference type="AlphaFoldDB" id="A0A3D8J6U1"/>
<evidence type="ECO:0000256" key="3">
    <source>
        <dbReference type="ARBA" id="ARBA00022989"/>
    </source>
</evidence>
<feature type="transmembrane region" description="Helical" evidence="5">
    <location>
        <begin position="16"/>
        <end position="36"/>
    </location>
</feature>
<dbReference type="OrthoDB" id="9771198at2"/>
<reference evidence="7 8" key="1">
    <citation type="submission" date="2018-04" db="EMBL/GenBank/DDBJ databases">
        <title>Novel Campyloabacter and Helicobacter Species and Strains.</title>
        <authorList>
            <person name="Mannion A.J."/>
            <person name="Shen Z."/>
            <person name="Fox J.G."/>
        </authorList>
    </citation>
    <scope>NUCLEOTIDE SEQUENCE [LARGE SCALE GENOMIC DNA]</scope>
    <source>
        <strain evidence="7 8">MIT 04-9362</strain>
    </source>
</reference>
<sequence>MLFGDFMQIKYYKNEILAGLISSIAIIPEVTGFALVAKFDPIAGLYTAFILGLIAALLGGRAGLISAAAGSMAVVVVSLSLSHGTEYVLLAGIFAGLLQILFGVLKFGKYIRMIPQTAIFGFVNGLAIVIFSSQLQFFSNEGMGFYILVGLTMLIMFVFPKLSRAIPAGLVAIVFLGIGAYYFGIETKTIADLGDIKGGLPHFSLPSVPLSLETLKIVLPYSLILALVGLIESLLTLSVMDEMQKTRGNSNKECVAQGIGNGVCGFFGAMSGCVMIGQTIINATSGGRGRLSSVMSAVFVLLFVVSIPEIIGKIPMGVLVGIMFVVALRTFEWASISRLKSMKKSDIVVLVLVTLVTVFFDLAVAVIMGVIISALVFAYQQAKIQASSFIQEDGIKVYRLQGPLFFGSSASFIYDLFDVAKDPQEVVIDFSNARVMDSSGVDAIDKLTKRYLDVGKKLKLRHLSDDCKNALQLAKQYCVYELDDPDYKVARNL</sequence>
<dbReference type="InterPro" id="IPR052706">
    <property type="entry name" value="Membrane-Transporter-like"/>
</dbReference>
<name>A0A3D8J6U1_9HELI</name>
<feature type="transmembrane region" description="Helical" evidence="5">
    <location>
        <begin position="347"/>
        <end position="379"/>
    </location>
</feature>
<feature type="transmembrane region" description="Helical" evidence="5">
    <location>
        <begin position="258"/>
        <end position="281"/>
    </location>
</feature>
<keyword evidence="2 5" id="KW-0812">Transmembrane</keyword>
<keyword evidence="3 5" id="KW-1133">Transmembrane helix</keyword>
<dbReference type="InterPro" id="IPR002645">
    <property type="entry name" value="STAS_dom"/>
</dbReference>
<evidence type="ECO:0000313" key="7">
    <source>
        <dbReference type="EMBL" id="RDU73203.1"/>
    </source>
</evidence>
<dbReference type="InterPro" id="IPR036513">
    <property type="entry name" value="STAS_dom_sf"/>
</dbReference>
<evidence type="ECO:0000256" key="2">
    <source>
        <dbReference type="ARBA" id="ARBA00022692"/>
    </source>
</evidence>
<comment type="subcellular location">
    <subcellularLocation>
        <location evidence="1">Membrane</location>
        <topology evidence="1">Multi-pass membrane protein</topology>
    </subcellularLocation>
</comment>
<feature type="transmembrane region" description="Helical" evidence="5">
    <location>
        <begin position="117"/>
        <end position="137"/>
    </location>
</feature>
<dbReference type="InterPro" id="IPR011547">
    <property type="entry name" value="SLC26A/SulP_dom"/>
</dbReference>
<feature type="transmembrane region" description="Helical" evidence="5">
    <location>
        <begin position="87"/>
        <end position="105"/>
    </location>
</feature>
<evidence type="ECO:0000313" key="8">
    <source>
        <dbReference type="Proteomes" id="UP000256695"/>
    </source>
</evidence>
<evidence type="ECO:0000256" key="5">
    <source>
        <dbReference type="SAM" id="Phobius"/>
    </source>
</evidence>
<dbReference type="Gene3D" id="3.30.750.24">
    <property type="entry name" value="STAS domain"/>
    <property type="match status" value="1"/>
</dbReference>
<dbReference type="SUPFAM" id="SSF52091">
    <property type="entry name" value="SpoIIaa-like"/>
    <property type="match status" value="1"/>
</dbReference>